<feature type="compositionally biased region" description="Polar residues" evidence="1">
    <location>
        <begin position="66"/>
        <end position="77"/>
    </location>
</feature>
<comment type="caution">
    <text evidence="2">The sequence shown here is derived from an EMBL/GenBank/DDBJ whole genome shotgun (WGS) entry which is preliminary data.</text>
</comment>
<organism evidence="2 3">
    <name type="scientific">Candidatus Berkelbacteria bacterium Licking1014_85</name>
    <dbReference type="NCBI Taxonomy" id="2017148"/>
    <lineage>
        <taxon>Bacteria</taxon>
        <taxon>Candidatus Berkelbacteria</taxon>
    </lineage>
</organism>
<name>A0A554LKY6_9BACT</name>
<feature type="compositionally biased region" description="Basic and acidic residues" evidence="1">
    <location>
        <begin position="36"/>
        <end position="45"/>
    </location>
</feature>
<dbReference type="EMBL" id="VMGI01000024">
    <property type="protein sequence ID" value="TSC93538.1"/>
    <property type="molecule type" value="Genomic_DNA"/>
</dbReference>
<dbReference type="Proteomes" id="UP000315589">
    <property type="component" value="Unassembled WGS sequence"/>
</dbReference>
<dbReference type="AlphaFoldDB" id="A0A554LKY6"/>
<accession>A0A554LKY6</accession>
<feature type="compositionally biased region" description="Basic residues" evidence="1">
    <location>
        <begin position="49"/>
        <end position="58"/>
    </location>
</feature>
<gene>
    <name evidence="2" type="ORF">CEN91_222</name>
</gene>
<evidence type="ECO:0000313" key="3">
    <source>
        <dbReference type="Proteomes" id="UP000315589"/>
    </source>
</evidence>
<protein>
    <submittedName>
        <fullName evidence="2">Uncharacterized protein</fullName>
    </submittedName>
</protein>
<reference evidence="2 3" key="1">
    <citation type="submission" date="2017-07" db="EMBL/GenBank/DDBJ databases">
        <title>Mechanisms for carbon and nitrogen cycling indicate functional differentiation within the Candidate Phyla Radiation.</title>
        <authorList>
            <person name="Danczak R.E."/>
            <person name="Johnston M.D."/>
            <person name="Kenah C."/>
            <person name="Slattery M."/>
            <person name="Wrighton K.C."/>
            <person name="Wilkins M.J."/>
        </authorList>
    </citation>
    <scope>NUCLEOTIDE SEQUENCE [LARGE SCALE GENOMIC DNA]</scope>
    <source>
        <strain evidence="2">Licking1014_85</strain>
    </source>
</reference>
<sequence>MIIIFKPRNHNIILPKYLEMAKRKGSSLIFSAQGGWDKEKKEKPAAKKGQSKRGRGGRRVWVLRSRASSLRGKNSASPEPKPRTRASSVRSVKVRSLDFRQKMFELRPKNTAT</sequence>
<feature type="region of interest" description="Disordered" evidence="1">
    <location>
        <begin position="32"/>
        <end position="92"/>
    </location>
</feature>
<evidence type="ECO:0000256" key="1">
    <source>
        <dbReference type="SAM" id="MobiDB-lite"/>
    </source>
</evidence>
<evidence type="ECO:0000313" key="2">
    <source>
        <dbReference type="EMBL" id="TSC93538.1"/>
    </source>
</evidence>
<proteinExistence type="predicted"/>